<organism evidence="1">
    <name type="scientific">viral metagenome</name>
    <dbReference type="NCBI Taxonomy" id="1070528"/>
    <lineage>
        <taxon>unclassified sequences</taxon>
        <taxon>metagenomes</taxon>
        <taxon>organismal metagenomes</taxon>
    </lineage>
</organism>
<dbReference type="InterPro" id="IPR043905">
    <property type="entry name" value="DUF5771"/>
</dbReference>
<proteinExistence type="predicted"/>
<protein>
    <submittedName>
        <fullName evidence="1">Uncharacterized protein</fullName>
    </submittedName>
</protein>
<accession>A0A6C0DFU7</accession>
<dbReference type="AlphaFoldDB" id="A0A6C0DFU7"/>
<dbReference type="Pfam" id="PF19075">
    <property type="entry name" value="DUF5771"/>
    <property type="match status" value="1"/>
</dbReference>
<reference evidence="1" key="1">
    <citation type="journal article" date="2020" name="Nature">
        <title>Giant virus diversity and host interactions through global metagenomics.</title>
        <authorList>
            <person name="Schulz F."/>
            <person name="Roux S."/>
            <person name="Paez-Espino D."/>
            <person name="Jungbluth S."/>
            <person name="Walsh D.A."/>
            <person name="Denef V.J."/>
            <person name="McMahon K.D."/>
            <person name="Konstantinidis K.T."/>
            <person name="Eloe-Fadrosh E.A."/>
            <person name="Kyrpides N.C."/>
            <person name="Woyke T."/>
        </authorList>
    </citation>
    <scope>NUCLEOTIDE SEQUENCE</scope>
    <source>
        <strain evidence="1">GVMAG-M-3300023174-176</strain>
    </source>
</reference>
<dbReference type="EMBL" id="MN739613">
    <property type="protein sequence ID" value="QHT15828.1"/>
    <property type="molecule type" value="Genomic_DNA"/>
</dbReference>
<name>A0A6C0DFU7_9ZZZZ</name>
<sequence>MDNYQDTICDLVHDERYDLAIILLVLLRRDETYKIDEIMDLLDNQNDRDTDLEHIVNMLRRNQDGGTRCKAKQILRSAYTRKSGKTVKAACIKNVGRPGKGLRSGGPGIGTLKKGLLAKFGYSDITNKSDQVRHASLNKAVKAYGPLSVFRKLNAAYVYTKITSPASSAIFLTDRDWIRKTYM</sequence>
<evidence type="ECO:0000313" key="1">
    <source>
        <dbReference type="EMBL" id="QHT15828.1"/>
    </source>
</evidence>